<dbReference type="AlphaFoldDB" id="A0A1H7N989"/>
<dbReference type="Gene3D" id="3.30.1330.230">
    <property type="match status" value="1"/>
</dbReference>
<evidence type="ECO:0000313" key="2">
    <source>
        <dbReference type="EMBL" id="SEL19861.1"/>
    </source>
</evidence>
<keyword evidence="2" id="KW-0687">Ribonucleoprotein</keyword>
<dbReference type="InterPro" id="IPR003776">
    <property type="entry name" value="YcaO-like_dom"/>
</dbReference>
<proteinExistence type="predicted"/>
<dbReference type="OrthoDB" id="2379922at2"/>
<accession>A0A1H7N989</accession>
<organism evidence="2 3">
    <name type="scientific">Stigmatella aurantiaca</name>
    <dbReference type="NCBI Taxonomy" id="41"/>
    <lineage>
        <taxon>Bacteria</taxon>
        <taxon>Pseudomonadati</taxon>
        <taxon>Myxococcota</taxon>
        <taxon>Myxococcia</taxon>
        <taxon>Myxococcales</taxon>
        <taxon>Cystobacterineae</taxon>
        <taxon>Archangiaceae</taxon>
        <taxon>Stigmatella</taxon>
    </lineage>
</organism>
<dbReference type="PROSITE" id="PS51664">
    <property type="entry name" value="YCAO"/>
    <property type="match status" value="1"/>
</dbReference>
<dbReference type="PANTHER" id="PTHR37809">
    <property type="entry name" value="RIBOSOMAL PROTEIN S12 METHYLTHIOTRANSFERASE ACCESSORY FACTOR YCAO"/>
    <property type="match status" value="1"/>
</dbReference>
<gene>
    <name evidence="2" type="ORF">SAMN05444354_104251</name>
</gene>
<dbReference type="Pfam" id="PF02624">
    <property type="entry name" value="YcaO"/>
    <property type="match status" value="1"/>
</dbReference>
<dbReference type="RefSeq" id="WP_075006290.1">
    <property type="nucleotide sequence ID" value="NZ_FOAP01000004.1"/>
</dbReference>
<keyword evidence="2" id="KW-0689">Ribosomal protein</keyword>
<dbReference type="GO" id="GO:0016740">
    <property type="term" value="F:transferase activity"/>
    <property type="evidence" value="ECO:0007669"/>
    <property type="project" value="UniProtKB-KW"/>
</dbReference>
<keyword evidence="3" id="KW-1185">Reference proteome</keyword>
<sequence length="490" mass="53402">MSLREARETYLRAMPQGELELFRIDGLDRLSVPVVAGSLRVPNGLWFLSYGYGSTQEEAEVSALGELAEYVFTSQALGTMPLFEGSYSELVQSRGARGVADPLTLGLPVGSPYHPDMPLTWVEMRRFATGERVLVPEEYIVSYPEQRRGRSASLITPITNGQGAGLSFSQALAHALLEILQRDGNGLQFRAMDQGTVLDLEGADLPASVVSLLEHYRRAGIEVVAKLASTEFGIANVYVVGNDPNPGEQPLMVTSCGEAADPDRDRALRKAVLEYAASRSRKAFMHGPLEAVNRVAPAGYLNRFLPLLDLHLEETRALNSMMEWASMPLSVLRKLTSSTLHCRHKVPFGSLPQSAVAGEPTARCAQVVERLQAAGFDILVADLPAEDGSAHVVKALVPGLEVETMSYYRIGERNLTRLLSRGDPLVGLGAPPEGALPVRLTAEAQERVGGPAWFNVRLAEQRVGRLYPLYREPSDHSVQMALKSRRYGGA</sequence>
<dbReference type="PANTHER" id="PTHR37809:SF1">
    <property type="entry name" value="RIBOSOMAL PROTEIN S12 METHYLTHIOTRANSFERASE ACCESSORY FACTOR YCAO"/>
    <property type="match status" value="1"/>
</dbReference>
<keyword evidence="2" id="KW-0808">Transferase</keyword>
<dbReference type="GO" id="GO:0005840">
    <property type="term" value="C:ribosome"/>
    <property type="evidence" value="ECO:0007669"/>
    <property type="project" value="UniProtKB-KW"/>
</dbReference>
<reference evidence="3" key="1">
    <citation type="submission" date="2016-10" db="EMBL/GenBank/DDBJ databases">
        <authorList>
            <person name="Varghese N."/>
            <person name="Submissions S."/>
        </authorList>
    </citation>
    <scope>NUCLEOTIDE SEQUENCE [LARGE SCALE GENOMIC DNA]</scope>
    <source>
        <strain evidence="3">DSM 17044</strain>
    </source>
</reference>
<dbReference type="EMBL" id="FOAP01000004">
    <property type="protein sequence ID" value="SEL19861.1"/>
    <property type="molecule type" value="Genomic_DNA"/>
</dbReference>
<dbReference type="NCBIfam" id="TIGR00702">
    <property type="entry name" value="YcaO-type kinase domain"/>
    <property type="match status" value="1"/>
</dbReference>
<evidence type="ECO:0000259" key="1">
    <source>
        <dbReference type="PROSITE" id="PS51664"/>
    </source>
</evidence>
<name>A0A1H7N989_STIAU</name>
<dbReference type="Proteomes" id="UP000182719">
    <property type="component" value="Unassembled WGS sequence"/>
</dbReference>
<feature type="domain" description="YcaO" evidence="1">
    <location>
        <begin position="51"/>
        <end position="437"/>
    </location>
</feature>
<evidence type="ECO:0000313" key="3">
    <source>
        <dbReference type="Proteomes" id="UP000182719"/>
    </source>
</evidence>
<protein>
    <submittedName>
        <fullName evidence="2">Ribosomal protein S12 methylthiotransferase accessory factor</fullName>
    </submittedName>
</protein>